<dbReference type="EMBL" id="JACIFH010000001">
    <property type="protein sequence ID" value="MBB4140414.1"/>
    <property type="molecule type" value="Genomic_DNA"/>
</dbReference>
<dbReference type="AlphaFoldDB" id="A0AA40VMF8"/>
<keyword evidence="2" id="KW-1185">Reference proteome</keyword>
<name>A0AA40VMF8_9MICO</name>
<comment type="caution">
    <text evidence="1">The sequence shown here is derived from an EMBL/GenBank/DDBJ whole genome shotgun (WGS) entry which is preliminary data.</text>
</comment>
<sequence length="580" mass="64858">MTAIPTPYTSNIIEVDKALESMRDAGFDLTAAVGEPVDNSIEASATIIRIEPRYAANKSQITDIAFADNGRGIELETLAQVLKMGYSTRYGQRGGLGRFGVGLKLAALSVGKRIEVITRPFGQEKFYRSYIDLDLISSGEQELIQAEEVGGWPAEYAELMVDAKGEPFVSGTLVLWQKIDRLANGGNYGRSIDARIAELRKFLARAYRKFIDNGLQIVLDGKTAVLHDPTFLLDDPRIEEQYGLSGLEPDRLKGTVIQETDIDINGEKVHVVVTVAPEIFRHHRGAGGAKDFNGRDIREFQINTENEGRISFLRNGREIYYDIVPRMLQGGVTRGDRYIGIEVSFPAELDEFFQVRHVKRGAEPMDKLRDKLRLWLERPVKVARNRIRDHWSAVEEAEEKAEPVGGSPLVQGAVETAEKTMPRGNAGAGMTAEEEQGKVNEIIEDLGLDEEVDGTTAQRVRDQIMSHPLTIVDTSWPGKEMLEIEHLNGKAVVRLNHRHPFLTAVYGPLRASALKPVDEQDPADLHALILRSADALEAMFLAYAKAENMQHNPEQFEDLRSYWGQHLSAYMKEILRVEDI</sequence>
<evidence type="ECO:0008006" key="3">
    <source>
        <dbReference type="Google" id="ProtNLM"/>
    </source>
</evidence>
<dbReference type="SUPFAM" id="SSF55874">
    <property type="entry name" value="ATPase domain of HSP90 chaperone/DNA topoisomerase II/histidine kinase"/>
    <property type="match status" value="1"/>
</dbReference>
<dbReference type="InterPro" id="IPR036890">
    <property type="entry name" value="HATPase_C_sf"/>
</dbReference>
<dbReference type="Proteomes" id="UP000549113">
    <property type="component" value="Unassembled WGS sequence"/>
</dbReference>
<gene>
    <name evidence="1" type="ORF">BKA10_002208</name>
</gene>
<reference evidence="1 2" key="1">
    <citation type="submission" date="2020-08" db="EMBL/GenBank/DDBJ databases">
        <title>Sequencing the genomes of 1000 actinobacteria strains.</title>
        <authorList>
            <person name="Klenk H.-P."/>
        </authorList>
    </citation>
    <scope>NUCLEOTIDE SEQUENCE [LARGE SCALE GENOMIC DNA]</scope>
    <source>
        <strain evidence="1 2">DSM 19600</strain>
    </source>
</reference>
<organism evidence="1 2">
    <name type="scientific">Microbacterium invictum</name>
    <dbReference type="NCBI Taxonomy" id="515415"/>
    <lineage>
        <taxon>Bacteria</taxon>
        <taxon>Bacillati</taxon>
        <taxon>Actinomycetota</taxon>
        <taxon>Actinomycetes</taxon>
        <taxon>Micrococcales</taxon>
        <taxon>Microbacteriaceae</taxon>
        <taxon>Microbacterium</taxon>
    </lineage>
</organism>
<dbReference type="Pfam" id="PF13589">
    <property type="entry name" value="HATPase_c_3"/>
    <property type="match status" value="1"/>
</dbReference>
<dbReference type="Gene3D" id="3.30.565.10">
    <property type="entry name" value="Histidine kinase-like ATPase, C-terminal domain"/>
    <property type="match status" value="1"/>
</dbReference>
<accession>A0AA40VMF8</accession>
<evidence type="ECO:0000313" key="2">
    <source>
        <dbReference type="Proteomes" id="UP000549113"/>
    </source>
</evidence>
<proteinExistence type="predicted"/>
<protein>
    <recommendedName>
        <fullName evidence="3">Histidine kinase/HSP90-like ATPase domain-containing protein</fullName>
    </recommendedName>
</protein>
<evidence type="ECO:0000313" key="1">
    <source>
        <dbReference type="EMBL" id="MBB4140414.1"/>
    </source>
</evidence>
<dbReference type="RefSeq" id="WP_183499945.1">
    <property type="nucleotide sequence ID" value="NZ_BAABCO010000004.1"/>
</dbReference>